<evidence type="ECO:0000256" key="1">
    <source>
        <dbReference type="SAM" id="MobiDB-lite"/>
    </source>
</evidence>
<dbReference type="Proteomes" id="UP000295578">
    <property type="component" value="Unassembled WGS sequence"/>
</dbReference>
<feature type="non-terminal residue" evidence="2">
    <location>
        <position position="109"/>
    </location>
</feature>
<protein>
    <submittedName>
        <fullName evidence="2">Uncharacterized protein</fullName>
    </submittedName>
</protein>
<feature type="compositionally biased region" description="Pro residues" evidence="1">
    <location>
        <begin position="71"/>
        <end position="87"/>
    </location>
</feature>
<accession>A0A4R5BV56</accession>
<proteinExistence type="predicted"/>
<keyword evidence="3" id="KW-1185">Reference proteome</keyword>
<gene>
    <name evidence="2" type="ORF">E1293_04300</name>
</gene>
<evidence type="ECO:0000313" key="2">
    <source>
        <dbReference type="EMBL" id="TDD89586.1"/>
    </source>
</evidence>
<dbReference type="AlphaFoldDB" id="A0A4R5BV56"/>
<dbReference type="EMBL" id="SMKY01000011">
    <property type="protein sequence ID" value="TDD89586.1"/>
    <property type="molecule type" value="Genomic_DNA"/>
</dbReference>
<feature type="compositionally biased region" description="Low complexity" evidence="1">
    <location>
        <begin position="27"/>
        <end position="43"/>
    </location>
</feature>
<comment type="caution">
    <text evidence="2">The sequence shown here is derived from an EMBL/GenBank/DDBJ whole genome shotgun (WGS) entry which is preliminary data.</text>
</comment>
<evidence type="ECO:0000313" key="3">
    <source>
        <dbReference type="Proteomes" id="UP000295578"/>
    </source>
</evidence>
<feature type="region of interest" description="Disordered" evidence="1">
    <location>
        <begin position="1"/>
        <end position="109"/>
    </location>
</feature>
<reference evidence="2 3" key="1">
    <citation type="submission" date="2019-03" db="EMBL/GenBank/DDBJ databases">
        <title>Draft genome sequences of novel Actinobacteria.</title>
        <authorList>
            <person name="Sahin N."/>
            <person name="Ay H."/>
            <person name="Saygin H."/>
        </authorList>
    </citation>
    <scope>NUCLEOTIDE SEQUENCE [LARGE SCALE GENOMIC DNA]</scope>
    <source>
        <strain evidence="2 3">DSM 45941</strain>
    </source>
</reference>
<sequence>MARNEHDGRSLEERLASLDAMSGETTPPEGEQPAQQAPAEQENAPPPAEQTDPNNSPWLAAPPAFQGPPESFGPPQPPPYEGAPMPQPFDGGMLPPPYAAGYQGYEVPQ</sequence>
<organism evidence="2 3">
    <name type="scientific">Actinomadura darangshiensis</name>
    <dbReference type="NCBI Taxonomy" id="705336"/>
    <lineage>
        <taxon>Bacteria</taxon>
        <taxon>Bacillati</taxon>
        <taxon>Actinomycetota</taxon>
        <taxon>Actinomycetes</taxon>
        <taxon>Streptosporangiales</taxon>
        <taxon>Thermomonosporaceae</taxon>
        <taxon>Actinomadura</taxon>
    </lineage>
</organism>
<feature type="compositionally biased region" description="Basic and acidic residues" evidence="1">
    <location>
        <begin position="1"/>
        <end position="16"/>
    </location>
</feature>
<name>A0A4R5BV56_9ACTN</name>